<dbReference type="RefSeq" id="WP_091908635.1">
    <property type="nucleotide sequence ID" value="NZ_FNLO01000007.1"/>
</dbReference>
<evidence type="ECO:0000313" key="3">
    <source>
        <dbReference type="Proteomes" id="UP000243719"/>
    </source>
</evidence>
<feature type="region of interest" description="Disordered" evidence="1">
    <location>
        <begin position="1"/>
        <end position="75"/>
    </location>
</feature>
<organism evidence="2 3">
    <name type="scientific">Chitinasiproducens palmae</name>
    <dbReference type="NCBI Taxonomy" id="1770053"/>
    <lineage>
        <taxon>Bacteria</taxon>
        <taxon>Pseudomonadati</taxon>
        <taxon>Pseudomonadota</taxon>
        <taxon>Betaproteobacteria</taxon>
        <taxon>Burkholderiales</taxon>
        <taxon>Burkholderiaceae</taxon>
        <taxon>Chitinasiproducens</taxon>
    </lineage>
</organism>
<evidence type="ECO:0000313" key="2">
    <source>
        <dbReference type="EMBL" id="SDV49048.1"/>
    </source>
</evidence>
<dbReference type="AlphaFoldDB" id="A0A1H2PQF8"/>
<feature type="compositionally biased region" description="Basic and acidic residues" evidence="1">
    <location>
        <begin position="1"/>
        <end position="23"/>
    </location>
</feature>
<evidence type="ECO:0000256" key="1">
    <source>
        <dbReference type="SAM" id="MobiDB-lite"/>
    </source>
</evidence>
<name>A0A1H2PQF8_9BURK</name>
<sequence length="75" mass="8257">MSTDQRKGNYVRDDGKVHADGHGNTDPTMTVQKDNDEPTTQPVNDHVASPLDEPAPTGHNFDQRKEARTAEKTGK</sequence>
<feature type="compositionally biased region" description="Basic and acidic residues" evidence="1">
    <location>
        <begin position="61"/>
        <end position="75"/>
    </location>
</feature>
<proteinExistence type="predicted"/>
<accession>A0A1H2PQF8</accession>
<keyword evidence="3" id="KW-1185">Reference proteome</keyword>
<dbReference type="STRING" id="1770053.SAMN05216551_10718"/>
<dbReference type="Proteomes" id="UP000243719">
    <property type="component" value="Unassembled WGS sequence"/>
</dbReference>
<gene>
    <name evidence="2" type="ORF">SAMN05216551_10718</name>
</gene>
<protein>
    <submittedName>
        <fullName evidence="2">Uncharacterized protein</fullName>
    </submittedName>
</protein>
<reference evidence="3" key="1">
    <citation type="submission" date="2016-09" db="EMBL/GenBank/DDBJ databases">
        <authorList>
            <person name="Varghese N."/>
            <person name="Submissions S."/>
        </authorList>
    </citation>
    <scope>NUCLEOTIDE SEQUENCE [LARGE SCALE GENOMIC DNA]</scope>
    <source>
        <strain evidence="3">JS23</strain>
    </source>
</reference>
<dbReference type="EMBL" id="FNLO01000007">
    <property type="protein sequence ID" value="SDV49048.1"/>
    <property type="molecule type" value="Genomic_DNA"/>
</dbReference>
<feature type="compositionally biased region" description="Polar residues" evidence="1">
    <location>
        <begin position="25"/>
        <end position="43"/>
    </location>
</feature>